<organism evidence="1 2">
    <name type="scientific">Gossypium stocksii</name>
    <dbReference type="NCBI Taxonomy" id="47602"/>
    <lineage>
        <taxon>Eukaryota</taxon>
        <taxon>Viridiplantae</taxon>
        <taxon>Streptophyta</taxon>
        <taxon>Embryophyta</taxon>
        <taxon>Tracheophyta</taxon>
        <taxon>Spermatophyta</taxon>
        <taxon>Magnoliopsida</taxon>
        <taxon>eudicotyledons</taxon>
        <taxon>Gunneridae</taxon>
        <taxon>Pentapetalae</taxon>
        <taxon>rosids</taxon>
        <taxon>malvids</taxon>
        <taxon>Malvales</taxon>
        <taxon>Malvaceae</taxon>
        <taxon>Malvoideae</taxon>
        <taxon>Gossypium</taxon>
    </lineage>
</organism>
<name>A0A9D3US32_9ROSI</name>
<evidence type="ECO:0000313" key="2">
    <source>
        <dbReference type="Proteomes" id="UP000828251"/>
    </source>
</evidence>
<reference evidence="1 2" key="1">
    <citation type="journal article" date="2021" name="Plant Biotechnol. J.">
        <title>Multi-omics assisted identification of the key and species-specific regulatory components of drought-tolerant mechanisms in Gossypium stocksii.</title>
        <authorList>
            <person name="Yu D."/>
            <person name="Ke L."/>
            <person name="Zhang D."/>
            <person name="Wu Y."/>
            <person name="Sun Y."/>
            <person name="Mei J."/>
            <person name="Sun J."/>
            <person name="Sun Y."/>
        </authorList>
    </citation>
    <scope>NUCLEOTIDE SEQUENCE [LARGE SCALE GENOMIC DNA]</scope>
    <source>
        <strain evidence="2">cv. E1</strain>
        <tissue evidence="1">Leaf</tissue>
    </source>
</reference>
<gene>
    <name evidence="1" type="ORF">J1N35_034483</name>
</gene>
<proteinExistence type="predicted"/>
<evidence type="ECO:0000313" key="1">
    <source>
        <dbReference type="EMBL" id="KAH1056418.1"/>
    </source>
</evidence>
<keyword evidence="2" id="KW-1185">Reference proteome</keyword>
<dbReference type="AlphaFoldDB" id="A0A9D3US32"/>
<accession>A0A9D3US32</accession>
<comment type="caution">
    <text evidence="1">The sequence shown here is derived from an EMBL/GenBank/DDBJ whole genome shotgun (WGS) entry which is preliminary data.</text>
</comment>
<sequence length="79" mass="8692">MLQLEPDFREFGVKNKASTILDAIGKMGRGSLTLIFDSPGLWSVRLLLWGSTRIAMEHSFVSFIGRGAASQRQPSPVLT</sequence>
<protein>
    <submittedName>
        <fullName evidence="1">Uncharacterized protein</fullName>
    </submittedName>
</protein>
<dbReference type="EMBL" id="JAIQCV010000010">
    <property type="protein sequence ID" value="KAH1056418.1"/>
    <property type="molecule type" value="Genomic_DNA"/>
</dbReference>
<dbReference type="Proteomes" id="UP000828251">
    <property type="component" value="Unassembled WGS sequence"/>
</dbReference>